<evidence type="ECO:0000313" key="1">
    <source>
        <dbReference type="EMBL" id="PVX28375.1"/>
    </source>
</evidence>
<name>A0A2U0SAR8_9SPHN</name>
<organism evidence="1 2">
    <name type="scientific">Sphingomonas pokkalii</name>
    <dbReference type="NCBI Taxonomy" id="2175090"/>
    <lineage>
        <taxon>Bacteria</taxon>
        <taxon>Pseudomonadati</taxon>
        <taxon>Pseudomonadota</taxon>
        <taxon>Alphaproteobacteria</taxon>
        <taxon>Sphingomonadales</taxon>
        <taxon>Sphingomonadaceae</taxon>
        <taxon>Sphingomonas</taxon>
    </lineage>
</organism>
<proteinExistence type="predicted"/>
<accession>A0A2U0SAR8</accession>
<dbReference type="RefSeq" id="WP_116467825.1">
    <property type="nucleotide sequence ID" value="NZ_QENQ01000001.1"/>
</dbReference>
<dbReference type="AlphaFoldDB" id="A0A2U0SAR8"/>
<sequence>MILPLVAAAAVEIAPADRAAILDAAHQAIARRIGKTPRLVVRTLGHQGDWVFLIATMQDKAGRPISYAGTPLGSAEAEGMVSKDYVALFRRVGKGWRLVEEALGPTDVAWAGWADKHGAPRSIFG</sequence>
<evidence type="ECO:0000313" key="2">
    <source>
        <dbReference type="Proteomes" id="UP000245890"/>
    </source>
</evidence>
<dbReference type="OrthoDB" id="5540942at2"/>
<dbReference type="EMBL" id="QENQ01000001">
    <property type="protein sequence ID" value="PVX28375.1"/>
    <property type="molecule type" value="Genomic_DNA"/>
</dbReference>
<gene>
    <name evidence="1" type="ORF">DD559_02660</name>
</gene>
<reference evidence="1 2" key="1">
    <citation type="submission" date="2018-05" db="EMBL/GenBank/DDBJ databases">
        <title>Description of Sphingomonas pokkalii sp nov, isolated from the rhizosphere of saline tolerant pokkali rice and its draft genome analysis.</title>
        <authorList>
            <person name="Menon R."/>
            <person name="Kumari S."/>
            <person name="Rameshkumar N."/>
        </authorList>
    </citation>
    <scope>NUCLEOTIDE SEQUENCE [LARGE SCALE GENOMIC DNA]</scope>
    <source>
        <strain evidence="1 2">L3B27</strain>
    </source>
</reference>
<protein>
    <submittedName>
        <fullName evidence="1">Uncharacterized protein</fullName>
    </submittedName>
</protein>
<dbReference type="Proteomes" id="UP000245890">
    <property type="component" value="Unassembled WGS sequence"/>
</dbReference>
<comment type="caution">
    <text evidence="1">The sequence shown here is derived from an EMBL/GenBank/DDBJ whole genome shotgun (WGS) entry which is preliminary data.</text>
</comment>
<keyword evidence="2" id="KW-1185">Reference proteome</keyword>